<dbReference type="eggNOG" id="KOG1644">
    <property type="taxonomic scope" value="Eukaryota"/>
</dbReference>
<reference evidence="4 5" key="1">
    <citation type="submission" date="2010-05" db="EMBL/GenBank/DDBJ databases">
        <title>The Genome Sequence of Thecamonas trahens ATCC 50062.</title>
        <authorList>
            <consortium name="The Broad Institute Genome Sequencing Platform"/>
            <person name="Russ C."/>
            <person name="Cuomo C."/>
            <person name="Shea T."/>
            <person name="Young S.K."/>
            <person name="Zeng Q."/>
            <person name="Koehrsen M."/>
            <person name="Haas B."/>
            <person name="Borodovsky M."/>
            <person name="Guigo R."/>
            <person name="Alvarado L."/>
            <person name="Berlin A."/>
            <person name="Bochicchio J."/>
            <person name="Borenstein D."/>
            <person name="Chapman S."/>
            <person name="Chen Z."/>
            <person name="Freedman E."/>
            <person name="Gellesch M."/>
            <person name="Goldberg J."/>
            <person name="Griggs A."/>
            <person name="Gujja S."/>
            <person name="Heilman E."/>
            <person name="Heiman D."/>
            <person name="Hepburn T."/>
            <person name="Howarth C."/>
            <person name="Jen D."/>
            <person name="Larson L."/>
            <person name="Mehta T."/>
            <person name="Park D."/>
            <person name="Pearson M."/>
            <person name="Roberts A."/>
            <person name="Saif S."/>
            <person name="Shenoy N."/>
            <person name="Sisk P."/>
            <person name="Stolte C."/>
            <person name="Sykes S."/>
            <person name="Thomson T."/>
            <person name="Walk T."/>
            <person name="White J."/>
            <person name="Yandava C."/>
            <person name="Burger G."/>
            <person name="Gray M.W."/>
            <person name="Holland P.W.H."/>
            <person name="King N."/>
            <person name="Lang F.B.F."/>
            <person name="Roger A.J."/>
            <person name="Ruiz-Trillo I."/>
            <person name="Lander E."/>
            <person name="Nusbaum C."/>
        </authorList>
    </citation>
    <scope>NUCLEOTIDE SEQUENCE [LARGE SCALE GENOMIC DNA]</scope>
    <source>
        <strain evidence="4 5">ATCC 50062</strain>
    </source>
</reference>
<proteinExistence type="predicted"/>
<feature type="region of interest" description="Disordered" evidence="1">
    <location>
        <begin position="264"/>
        <end position="285"/>
    </location>
</feature>
<dbReference type="InterPro" id="IPR014710">
    <property type="entry name" value="RmlC-like_jellyroll"/>
</dbReference>
<evidence type="ECO:0000313" key="4">
    <source>
        <dbReference type="EMBL" id="KNC48760.1"/>
    </source>
</evidence>
<name>A0A0L0D945_THETB</name>
<dbReference type="GO" id="GO:0019888">
    <property type="term" value="F:protein phosphatase regulator activity"/>
    <property type="evidence" value="ECO:0007669"/>
    <property type="project" value="InterPro"/>
</dbReference>
<dbReference type="OrthoDB" id="10264446at2759"/>
<dbReference type="SUPFAM" id="SSF52058">
    <property type="entry name" value="L domain-like"/>
    <property type="match status" value="1"/>
</dbReference>
<dbReference type="Pfam" id="PF01603">
    <property type="entry name" value="B56"/>
    <property type="match status" value="1"/>
</dbReference>
<dbReference type="Gene3D" id="2.60.120.10">
    <property type="entry name" value="Jelly Rolls"/>
    <property type="match status" value="2"/>
</dbReference>
<evidence type="ECO:0000256" key="1">
    <source>
        <dbReference type="SAM" id="MobiDB-lite"/>
    </source>
</evidence>
<feature type="compositionally biased region" description="Low complexity" evidence="1">
    <location>
        <begin position="264"/>
        <end position="273"/>
    </location>
</feature>
<keyword evidence="2" id="KW-0472">Membrane</keyword>
<dbReference type="Gene3D" id="1.25.10.10">
    <property type="entry name" value="Leucine-rich Repeat Variant"/>
    <property type="match status" value="1"/>
</dbReference>
<dbReference type="PANTHER" id="PTHR10257:SF3">
    <property type="entry name" value="SERINE_THREONINE-PROTEIN PHOSPHATASE 2A 56 KDA REGULATORY SUBUNIT GAMMA ISOFORM"/>
    <property type="match status" value="1"/>
</dbReference>
<evidence type="ECO:0000256" key="2">
    <source>
        <dbReference type="SAM" id="Phobius"/>
    </source>
</evidence>
<dbReference type="PANTHER" id="PTHR10257">
    <property type="entry name" value="SERINE/THREONINE PROTEIN PHOSPHATASE 2A PP2A REGULATORY SUBUNIT B"/>
    <property type="match status" value="1"/>
</dbReference>
<organism evidence="4 5">
    <name type="scientific">Thecamonas trahens ATCC 50062</name>
    <dbReference type="NCBI Taxonomy" id="461836"/>
    <lineage>
        <taxon>Eukaryota</taxon>
        <taxon>Apusozoa</taxon>
        <taxon>Apusomonadida</taxon>
        <taxon>Apusomonadidae</taxon>
        <taxon>Thecamonas</taxon>
    </lineage>
</organism>
<feature type="domain" description="Cyclic nucleotide-binding" evidence="3">
    <location>
        <begin position="290"/>
        <end position="394"/>
    </location>
</feature>
<dbReference type="InterPro" id="IPR032675">
    <property type="entry name" value="LRR_dom_sf"/>
</dbReference>
<dbReference type="InterPro" id="IPR002554">
    <property type="entry name" value="PP2A_B56"/>
</dbReference>
<protein>
    <submittedName>
        <fullName evidence="4">Serine/threonine protein phosphatase 2A</fullName>
    </submittedName>
</protein>
<dbReference type="InterPro" id="IPR018488">
    <property type="entry name" value="cNMP-bd_CS"/>
</dbReference>
<dbReference type="AlphaFoldDB" id="A0A0L0D945"/>
<dbReference type="STRING" id="461836.A0A0L0D945"/>
<evidence type="ECO:0000259" key="3">
    <source>
        <dbReference type="PROSITE" id="PS50042"/>
    </source>
</evidence>
<dbReference type="GO" id="GO:0000159">
    <property type="term" value="C:protein phosphatase type 2A complex"/>
    <property type="evidence" value="ECO:0007669"/>
    <property type="project" value="InterPro"/>
</dbReference>
<keyword evidence="2" id="KW-0812">Transmembrane</keyword>
<gene>
    <name evidence="4" type="ORF">AMSG_00537</name>
</gene>
<dbReference type="PROSITE" id="PS00888">
    <property type="entry name" value="CNMP_BINDING_1"/>
    <property type="match status" value="2"/>
</dbReference>
<dbReference type="PROSITE" id="PS50042">
    <property type="entry name" value="CNMP_BINDING_3"/>
    <property type="match status" value="2"/>
</dbReference>
<dbReference type="GO" id="GO:0007165">
    <property type="term" value="P:signal transduction"/>
    <property type="evidence" value="ECO:0007669"/>
    <property type="project" value="InterPro"/>
</dbReference>
<dbReference type="InterPro" id="IPR016024">
    <property type="entry name" value="ARM-type_fold"/>
</dbReference>
<dbReference type="SUPFAM" id="SSF48371">
    <property type="entry name" value="ARM repeat"/>
    <property type="match status" value="1"/>
</dbReference>
<accession>A0A0L0D945</accession>
<dbReference type="SUPFAM" id="SSF51206">
    <property type="entry name" value="cAMP-binding domain-like"/>
    <property type="match status" value="2"/>
</dbReference>
<dbReference type="GeneID" id="25560340"/>
<keyword evidence="2" id="KW-1133">Transmembrane helix</keyword>
<dbReference type="Pfam" id="PF00027">
    <property type="entry name" value="cNMP_binding"/>
    <property type="match status" value="2"/>
</dbReference>
<dbReference type="InterPro" id="IPR000595">
    <property type="entry name" value="cNMP-bd_dom"/>
</dbReference>
<dbReference type="Gene3D" id="3.80.10.10">
    <property type="entry name" value="Ribonuclease Inhibitor"/>
    <property type="match status" value="1"/>
</dbReference>
<dbReference type="Proteomes" id="UP000054408">
    <property type="component" value="Unassembled WGS sequence"/>
</dbReference>
<feature type="region of interest" description="Disordered" evidence="1">
    <location>
        <begin position="439"/>
        <end position="468"/>
    </location>
</feature>
<dbReference type="CDD" id="cd00038">
    <property type="entry name" value="CAP_ED"/>
    <property type="match status" value="2"/>
</dbReference>
<dbReference type="EMBL" id="GL349434">
    <property type="protein sequence ID" value="KNC48760.1"/>
    <property type="molecule type" value="Genomic_DNA"/>
</dbReference>
<feature type="domain" description="Cyclic nucleotide-binding" evidence="3">
    <location>
        <begin position="546"/>
        <end position="651"/>
    </location>
</feature>
<dbReference type="SMART" id="SM00100">
    <property type="entry name" value="cNMP"/>
    <property type="match status" value="2"/>
</dbReference>
<dbReference type="eggNOG" id="KOG2085">
    <property type="taxonomic scope" value="Eukaryota"/>
</dbReference>
<evidence type="ECO:0000313" key="5">
    <source>
        <dbReference type="Proteomes" id="UP000054408"/>
    </source>
</evidence>
<dbReference type="RefSeq" id="XP_013762811.1">
    <property type="nucleotide sequence ID" value="XM_013907357.1"/>
</dbReference>
<dbReference type="PROSITE" id="PS00889">
    <property type="entry name" value="CNMP_BINDING_2"/>
    <property type="match status" value="2"/>
</dbReference>
<sequence>MGGCCSKAAGGNSGVVPGSDGAVMQAVDGSLTPRYEFDGSRLRVAGVTAIPPSIVEKYSQTTSFVDLSSCGLLDVSSLEHLQDFPRLTGLALADNALDTLVAFPNLLRLTDLDLSRNALGDVHEMVTLLSSKTPALKTLDSRMNPCCPHPRYQVDKTDADYNIYRNYVLTRLHSLELLDEQEVTEAEREAARAIGRLMGKGTELTPLATGSAGEPDAHGGSLLHAATDTSLAMRDPETGALLTHEQALILKRRSLHKIRREVTAAAAGNAAPGSSGGDVSDESRRMVRSLSTTTSSDFVETMLSSMDIVHYQEGDLIVRRGDVGSAMFFIIAGTVEIILPDRAEGEQRPNPTCASGDFFGEIAMFLERKRTASVRAATDVDVCVLTKDMCEAVLFQYPLIHHEFLMLAQNRLQADLDGQGSAAHATPAWMKSVAHAVENMASPSSSPSGASRPRAGPNAGSVRSHAEAGSATASGDALVAASVSTADIHEQRRKLRMGALHRQFEEWDVEQNKNTTHRRKMKAHKRKWFSINVARGIDQYDIPKFLKEVLGSMITQHYEGGDYIVRRGERGSSMFFIARGVVDIEFDAPADGSAKRENVTLGAGDFFGEIAMFIEGKRTASVVARTEVDLSVLTKKVMDSVLSKYPMIKEEFVLLGQERLRKDQQWASIVGGEPKKPHNWMEKISRRAGTLFLKAKSGTADDADGMPEGALSLAAISPSGSQLATALKSKRDEVISLMRQCYVLFDFEDPQADPQGKAHKQRALLTLAEVYGTGTDVAIDEMEYPVLLSLLRANLLFERPRPPGLVTELHAADFDFTDEPEPALLKSWPHVEVVYHIFKSFLKHPSFSVTLAKEYITRDFVAELLDLLNSYDADERNAVKDVLVVVYSTCTYLQRFLRDSIAHVILTFVYENELHAGPGELIKLVHEAGMLAHFGNPPAPDGVHYISSVVFALFKSAQLIRFIDPLLDLVNDAVLPLAVLARTSAAKEELFLRQVGAVFDTLGPAGALALPEPTRAAALERVALCIESPQLQVAERALNMLGTEAFEAVVNANLRSALPALIGPLYRNSRSHWDRYINSLTYDRLQAIMELDKMAFATALQDYAKTEIALGGDVCSGIGHLCILAAQCWRPLAATLLATTIGVGVGVGVIITIGIRIFFIHNIGIVAKVDAVAARGRIL</sequence>
<dbReference type="eggNOG" id="KOG0498">
    <property type="taxonomic scope" value="Eukaryota"/>
</dbReference>
<keyword evidence="5" id="KW-1185">Reference proteome</keyword>
<dbReference type="InterPro" id="IPR011989">
    <property type="entry name" value="ARM-like"/>
</dbReference>
<feature type="compositionally biased region" description="Low complexity" evidence="1">
    <location>
        <begin position="441"/>
        <end position="457"/>
    </location>
</feature>
<feature type="transmembrane region" description="Helical" evidence="2">
    <location>
        <begin position="1132"/>
        <end position="1159"/>
    </location>
</feature>
<dbReference type="InterPro" id="IPR018490">
    <property type="entry name" value="cNMP-bd_dom_sf"/>
</dbReference>